<dbReference type="AlphaFoldDB" id="A4TTY4"/>
<protein>
    <submittedName>
        <fullName evidence="1">Uncharacterized protein</fullName>
    </submittedName>
</protein>
<reference evidence="1" key="1">
    <citation type="journal article" date="2007" name="J. Bacteriol.">
        <title>Comparative genome analysis of four magnetotactic bacteria reveals a complex set of group-specific genes implicated in magnetosome biomineralization and function.</title>
        <authorList>
            <person name="Richter M."/>
            <person name="Kube M."/>
            <person name="Bazylinski D.A."/>
            <person name="Lombardot T."/>
            <person name="Gloeckner F.O."/>
            <person name="Reinhardt R."/>
            <person name="Schueler D."/>
        </authorList>
    </citation>
    <scope>NUCLEOTIDE SEQUENCE</scope>
    <source>
        <strain evidence="1">MSR-1</strain>
    </source>
</reference>
<evidence type="ECO:0000313" key="1">
    <source>
        <dbReference type="EMBL" id="CAM74091.1"/>
    </source>
</evidence>
<organism evidence="1">
    <name type="scientific">Magnetospirillum gryphiswaldense</name>
    <dbReference type="NCBI Taxonomy" id="55518"/>
    <lineage>
        <taxon>Bacteria</taxon>
        <taxon>Pseudomonadati</taxon>
        <taxon>Pseudomonadota</taxon>
        <taxon>Alphaproteobacteria</taxon>
        <taxon>Rhodospirillales</taxon>
        <taxon>Rhodospirillaceae</taxon>
        <taxon>Magnetospirillum</taxon>
    </lineage>
</organism>
<accession>A4TTY4</accession>
<gene>
    <name evidence="1" type="ORF">MGR_1110</name>
</gene>
<proteinExistence type="predicted"/>
<dbReference type="EMBL" id="CU459003">
    <property type="protein sequence ID" value="CAM74091.1"/>
    <property type="molecule type" value="Genomic_DNA"/>
</dbReference>
<name>A4TTY4_9PROT</name>
<sequence>MIMWTPDIPHTFPQPHPLAEAARAADIPLVCDIELLAIAKPDV</sequence>